<accession>A0A3B0X1X6</accession>
<evidence type="ECO:0008006" key="2">
    <source>
        <dbReference type="Google" id="ProtNLM"/>
    </source>
</evidence>
<proteinExistence type="predicted"/>
<dbReference type="InterPro" id="IPR014710">
    <property type="entry name" value="RmlC-like_jellyroll"/>
</dbReference>
<organism evidence="1">
    <name type="scientific">hydrothermal vent metagenome</name>
    <dbReference type="NCBI Taxonomy" id="652676"/>
    <lineage>
        <taxon>unclassified sequences</taxon>
        <taxon>metagenomes</taxon>
        <taxon>ecological metagenomes</taxon>
    </lineage>
</organism>
<name>A0A3B0X1X6_9ZZZZ</name>
<dbReference type="AlphaFoldDB" id="A0A3B0X1X6"/>
<dbReference type="EMBL" id="UOFE01000048">
    <property type="protein sequence ID" value="VAW55509.1"/>
    <property type="molecule type" value="Genomic_DNA"/>
</dbReference>
<reference evidence="1" key="1">
    <citation type="submission" date="2018-06" db="EMBL/GenBank/DDBJ databases">
        <authorList>
            <person name="Zhirakovskaya E."/>
        </authorList>
    </citation>
    <scope>NUCLEOTIDE SEQUENCE</scope>
</reference>
<evidence type="ECO:0000313" key="1">
    <source>
        <dbReference type="EMBL" id="VAW55509.1"/>
    </source>
</evidence>
<dbReference type="SUPFAM" id="SSF51182">
    <property type="entry name" value="RmlC-like cupins"/>
    <property type="match status" value="1"/>
</dbReference>
<sequence length="132" mass="14442">MTNDTKESNVENSAVWHNHVTVPDTPQGFTVRTTYPGNPHGADVMLEQWDAGSAEPVHSHPGDDMTIVVEGKMAIQFFTESEAGLIKDGEPLILNKGDTGYVKAGRIHDASYLENCKLVYVHDKAFGFNPEG</sequence>
<dbReference type="Gene3D" id="2.60.120.10">
    <property type="entry name" value="Jelly Rolls"/>
    <property type="match status" value="1"/>
</dbReference>
<gene>
    <name evidence="1" type="ORF">MNBD_GAMMA05-2528</name>
</gene>
<protein>
    <recommendedName>
        <fullName evidence="2">Cupin 2 conserved barrel domain-containing protein</fullName>
    </recommendedName>
</protein>
<dbReference type="InterPro" id="IPR011051">
    <property type="entry name" value="RmlC_Cupin_sf"/>
</dbReference>